<keyword evidence="3" id="KW-0597">Phosphoprotein</keyword>
<evidence type="ECO:0000256" key="2">
    <source>
        <dbReference type="ARBA" id="ARBA00022552"/>
    </source>
</evidence>
<dbReference type="Pfam" id="PF23231">
    <property type="entry name" value="HAT_Syf1_CNRKL1_C"/>
    <property type="match status" value="1"/>
</dbReference>
<keyword evidence="2" id="KW-0698">rRNA processing</keyword>
<evidence type="ECO:0000256" key="5">
    <source>
        <dbReference type="ARBA" id="ARBA00023242"/>
    </source>
</evidence>
<dbReference type="SMART" id="SM00386">
    <property type="entry name" value="HAT"/>
    <property type="match status" value="4"/>
</dbReference>
<dbReference type="PANTHER" id="PTHR23270:SF10">
    <property type="entry name" value="PROTEIN RRP5 HOMOLOG"/>
    <property type="match status" value="1"/>
</dbReference>
<evidence type="ECO:0000313" key="9">
    <source>
        <dbReference type="Proteomes" id="UP000824469"/>
    </source>
</evidence>
<feature type="domain" description="S1 motif" evidence="7">
    <location>
        <begin position="248"/>
        <end position="318"/>
    </location>
</feature>
<dbReference type="InterPro" id="IPR003029">
    <property type="entry name" value="S1_domain"/>
</dbReference>
<protein>
    <recommendedName>
        <fullName evidence="7">S1 motif domain-containing protein</fullName>
    </recommendedName>
</protein>
<feature type="compositionally biased region" description="Acidic residues" evidence="6">
    <location>
        <begin position="354"/>
        <end position="366"/>
    </location>
</feature>
<gene>
    <name evidence="8" type="ORF">KI387_007532</name>
</gene>
<dbReference type="AlphaFoldDB" id="A0AA38GPQ2"/>
<evidence type="ECO:0000256" key="1">
    <source>
        <dbReference type="ARBA" id="ARBA00004604"/>
    </source>
</evidence>
<dbReference type="SMART" id="SM00316">
    <property type="entry name" value="S1"/>
    <property type="match status" value="1"/>
</dbReference>
<evidence type="ECO:0000256" key="4">
    <source>
        <dbReference type="ARBA" id="ARBA00022737"/>
    </source>
</evidence>
<dbReference type="InterPro" id="IPR003107">
    <property type="entry name" value="HAT"/>
</dbReference>
<evidence type="ECO:0000313" key="8">
    <source>
        <dbReference type="EMBL" id="KAH9327354.1"/>
    </source>
</evidence>
<dbReference type="PANTHER" id="PTHR23270">
    <property type="entry name" value="PROGRAMMED CELL DEATH PROTEIN 11 PRE-RRNA PROCESSING PROTEIN RRP5"/>
    <property type="match status" value="1"/>
</dbReference>
<feature type="region of interest" description="Disordered" evidence="6">
    <location>
        <begin position="354"/>
        <end position="374"/>
    </location>
</feature>
<feature type="non-terminal residue" evidence="8">
    <location>
        <position position="1"/>
    </location>
</feature>
<dbReference type="Gene3D" id="1.25.40.10">
    <property type="entry name" value="Tetratricopeptide repeat domain"/>
    <property type="match status" value="2"/>
</dbReference>
<sequence>MQLMNKNLWGIVNGKETTPTDASKLLEWQSRDDRAKAIIGLALSDSELHHVDLDKSSKEIWDTLIKLFGAKAVNAKFSLKLQLYRFKIDDGVSMSSHINNLRSLIKQLVEVKAAIEDEDAKAILLNSLSSKYSNVVFTLSQIQSQSLDNMIAALLAEEKRTTEDAEVASVSMSAAASASVSVCLCLHLHLRVCVCVYICICASVTSKMFYLILSLDPVSGRAEMTLKTQLLTEAVEKGDLDIQEFYVGDMISGIIKRVEPFGIFVTIEDSNIIGFCDSTELSDKHIDDIQMKYSVGERVEAKILQVDEGNKNIQLGMKDSYLENKSVAGALPYRKPAKVDRDGPENIEFSEIEDDDRDCELEDSSEESGKSETQDVVTLNTLPISREFEARASVPPLEVTFDTETNMSDIVVDDNKENLAEKPSEMGEKDGTKLTKRAKKRLKEQRELEIRAAEQKRLAGDQVPDSMDEYEQLVRASPNSSFVWIKYMAFMLSLADVEKARAIAERALQTINFREEGEKLNIWVAYFNLENVYGSPPNEAVLKVFQRALQYCDPKKVHLALLGMYDRTEQHEMTDQLLKSMTRKFKTSSKVWLRYIQNLLKRGSDSTHTALDTALVSLPRHKHIKFISQTAILEFKIGSAERARSLFEGVLRNYPKRTDLWSVYLDQEIRIGDTAVVRALFERIICLDLPPKKMK</sequence>
<name>A0AA38GPQ2_TAXCH</name>
<dbReference type="InterPro" id="IPR011990">
    <property type="entry name" value="TPR-like_helical_dom_sf"/>
</dbReference>
<dbReference type="FunFam" id="2.40.50.140:FF:000103">
    <property type="entry name" value="protein RRP5 homolog"/>
    <property type="match status" value="1"/>
</dbReference>
<dbReference type="Pfam" id="PF00575">
    <property type="entry name" value="S1"/>
    <property type="match status" value="1"/>
</dbReference>
<dbReference type="GO" id="GO:0003723">
    <property type="term" value="F:RNA binding"/>
    <property type="evidence" value="ECO:0007669"/>
    <property type="project" value="TreeGrafter"/>
</dbReference>
<dbReference type="InterPro" id="IPR055430">
    <property type="entry name" value="HAT_Syf1_CNRKL1_C"/>
</dbReference>
<reference evidence="8 9" key="1">
    <citation type="journal article" date="2021" name="Nat. Plants">
        <title>The Taxus genome provides insights into paclitaxel biosynthesis.</title>
        <authorList>
            <person name="Xiong X."/>
            <person name="Gou J."/>
            <person name="Liao Q."/>
            <person name="Li Y."/>
            <person name="Zhou Q."/>
            <person name="Bi G."/>
            <person name="Li C."/>
            <person name="Du R."/>
            <person name="Wang X."/>
            <person name="Sun T."/>
            <person name="Guo L."/>
            <person name="Liang H."/>
            <person name="Lu P."/>
            <person name="Wu Y."/>
            <person name="Zhang Z."/>
            <person name="Ro D.K."/>
            <person name="Shang Y."/>
            <person name="Huang S."/>
            <person name="Yan J."/>
        </authorList>
    </citation>
    <scope>NUCLEOTIDE SEQUENCE [LARGE SCALE GENOMIC DNA]</scope>
    <source>
        <strain evidence="8">Ta-2019</strain>
    </source>
</reference>
<dbReference type="EMBL" id="JAHRHJ020000002">
    <property type="protein sequence ID" value="KAH9327354.1"/>
    <property type="molecule type" value="Genomic_DNA"/>
</dbReference>
<dbReference type="SUPFAM" id="SSF50249">
    <property type="entry name" value="Nucleic acid-binding proteins"/>
    <property type="match status" value="1"/>
</dbReference>
<keyword evidence="9" id="KW-1185">Reference proteome</keyword>
<dbReference type="Gene3D" id="2.40.50.140">
    <property type="entry name" value="Nucleic acid-binding proteins"/>
    <property type="match status" value="1"/>
</dbReference>
<dbReference type="Proteomes" id="UP000824469">
    <property type="component" value="Unassembled WGS sequence"/>
</dbReference>
<proteinExistence type="predicted"/>
<dbReference type="GO" id="GO:0032040">
    <property type="term" value="C:small-subunit processome"/>
    <property type="evidence" value="ECO:0007669"/>
    <property type="project" value="TreeGrafter"/>
</dbReference>
<evidence type="ECO:0000256" key="3">
    <source>
        <dbReference type="ARBA" id="ARBA00022553"/>
    </source>
</evidence>
<comment type="subcellular location">
    <subcellularLocation>
        <location evidence="1">Nucleus</location>
        <location evidence="1">Nucleolus</location>
    </subcellularLocation>
</comment>
<accession>A0AA38GPQ2</accession>
<dbReference type="Pfam" id="PF14223">
    <property type="entry name" value="Retrotran_gag_2"/>
    <property type="match status" value="1"/>
</dbReference>
<dbReference type="InterPro" id="IPR012340">
    <property type="entry name" value="NA-bd_OB-fold"/>
</dbReference>
<keyword evidence="4" id="KW-0677">Repeat</keyword>
<comment type="caution">
    <text evidence="8">The sequence shown here is derived from an EMBL/GenBank/DDBJ whole genome shotgun (WGS) entry which is preliminary data.</text>
</comment>
<dbReference type="GO" id="GO:0006364">
    <property type="term" value="P:rRNA processing"/>
    <property type="evidence" value="ECO:0007669"/>
    <property type="project" value="UniProtKB-KW"/>
</dbReference>
<dbReference type="InterPro" id="IPR045209">
    <property type="entry name" value="Rrp5"/>
</dbReference>
<dbReference type="PROSITE" id="PS50126">
    <property type="entry name" value="S1"/>
    <property type="match status" value="1"/>
</dbReference>
<dbReference type="FunFam" id="1.25.40.10:FF:000065">
    <property type="entry name" value="Programmed cell death 11"/>
    <property type="match status" value="1"/>
</dbReference>
<dbReference type="SUPFAM" id="SSF48452">
    <property type="entry name" value="TPR-like"/>
    <property type="match status" value="2"/>
</dbReference>
<organism evidence="8 9">
    <name type="scientific">Taxus chinensis</name>
    <name type="common">Chinese yew</name>
    <name type="synonym">Taxus wallichiana var. chinensis</name>
    <dbReference type="NCBI Taxonomy" id="29808"/>
    <lineage>
        <taxon>Eukaryota</taxon>
        <taxon>Viridiplantae</taxon>
        <taxon>Streptophyta</taxon>
        <taxon>Embryophyta</taxon>
        <taxon>Tracheophyta</taxon>
        <taxon>Spermatophyta</taxon>
        <taxon>Pinopsida</taxon>
        <taxon>Pinidae</taxon>
        <taxon>Conifers II</taxon>
        <taxon>Cupressales</taxon>
        <taxon>Taxaceae</taxon>
        <taxon>Taxus</taxon>
    </lineage>
</organism>
<evidence type="ECO:0000256" key="6">
    <source>
        <dbReference type="SAM" id="MobiDB-lite"/>
    </source>
</evidence>
<keyword evidence="5" id="KW-0539">Nucleus</keyword>
<evidence type="ECO:0000259" key="7">
    <source>
        <dbReference type="PROSITE" id="PS50126"/>
    </source>
</evidence>